<dbReference type="EC" id="2.7.1.160" evidence="3"/>
<dbReference type="PANTHER" id="PTHR12684:SF2">
    <property type="entry name" value="TRNA 2'-PHOSPHOTRANSFERASE 1"/>
    <property type="match status" value="1"/>
</dbReference>
<evidence type="ECO:0000313" key="8">
    <source>
        <dbReference type="Proteomes" id="UP000738402"/>
    </source>
</evidence>
<dbReference type="Gene3D" id="3.20.170.30">
    <property type="match status" value="1"/>
</dbReference>
<proteinExistence type="inferred from homology"/>
<evidence type="ECO:0000256" key="1">
    <source>
        <dbReference type="ARBA" id="ARBA00003343"/>
    </source>
</evidence>
<evidence type="ECO:0000256" key="2">
    <source>
        <dbReference type="ARBA" id="ARBA00009836"/>
    </source>
</evidence>
<keyword evidence="4" id="KW-0808">Transferase</keyword>
<name>A0AAN6D3Q8_9ASCO</name>
<protein>
    <recommendedName>
        <fullName evidence="3">2'-phosphotransferase</fullName>
        <ecNumber evidence="3">2.7.1.160</ecNumber>
    </recommendedName>
</protein>
<sequence>MSADKRQFLISKTLARLLRHQALRENLSIDEQGFVPFEQILNHRFIRSLKATPQEIFLVVNQNDKKRFRIVFQEGEELVDALEYRPNKTYYICALQGHSLSCVRQSYDMVELTPETFPDIIVHGTYTKNWKDIKQAGGLSRMNRNHIHFAKGLPRWLSNDPDNNVISGIRKSCDLLVYLDVDKVKNSPLTFYESGNGVILTPGDENGIVGLQYFMKVTDIKGNQLSI</sequence>
<evidence type="ECO:0000256" key="4">
    <source>
        <dbReference type="ARBA" id="ARBA00022679"/>
    </source>
</evidence>
<evidence type="ECO:0000256" key="5">
    <source>
        <dbReference type="ARBA" id="ARBA00023027"/>
    </source>
</evidence>
<evidence type="ECO:0000256" key="6">
    <source>
        <dbReference type="ARBA" id="ARBA00047949"/>
    </source>
</evidence>
<accession>A0AAN6D3Q8</accession>
<dbReference type="InterPro" id="IPR042081">
    <property type="entry name" value="RNA_2'-PTrans_C"/>
</dbReference>
<keyword evidence="5" id="KW-0520">NAD</keyword>
<dbReference type="SUPFAM" id="SSF56399">
    <property type="entry name" value="ADP-ribosylation"/>
    <property type="match status" value="1"/>
</dbReference>
<comment type="function">
    <text evidence="1">Catalyzes the last step of tRNA splicing, the transfer of the splice junction 2'-phosphate from ligated tRNA to NAD to produce ADP-ribose 1''-2'' cyclic phosphate.</text>
</comment>
<reference evidence="7" key="1">
    <citation type="journal article" date="2021" name="G3 (Bethesda)">
        <title>Genomic diversity, chromosomal rearrangements, and interspecies hybridization in the ogataea polymorpha species complex.</title>
        <authorList>
            <person name="Hanson S.J."/>
            <person name="Cinneide E.O."/>
            <person name="Salzberg L.I."/>
            <person name="Wolfe K.H."/>
            <person name="McGowan J."/>
            <person name="Fitzpatrick D.A."/>
            <person name="Matlin K."/>
        </authorList>
    </citation>
    <scope>NUCLEOTIDE SEQUENCE</scope>
    <source>
        <strain evidence="7">83-405-1</strain>
    </source>
</reference>
<dbReference type="InterPro" id="IPR002745">
    <property type="entry name" value="Ptrans_KptA/Tpt1"/>
</dbReference>
<dbReference type="InterPro" id="IPR042080">
    <property type="entry name" value="RNA_2'-PTrans_N"/>
</dbReference>
<dbReference type="PANTHER" id="PTHR12684">
    <property type="entry name" value="PUTATIVE PHOSPHOTRANSFERASE"/>
    <property type="match status" value="1"/>
</dbReference>
<dbReference type="Gene3D" id="1.10.10.970">
    <property type="entry name" value="RNA 2'-phosphotransferase, Tpt1/KptA family, N-terminal domain"/>
    <property type="match status" value="1"/>
</dbReference>
<dbReference type="Pfam" id="PF01885">
    <property type="entry name" value="PTS_2-RNA"/>
    <property type="match status" value="1"/>
</dbReference>
<dbReference type="EMBL" id="JAHLUH010000010">
    <property type="protein sequence ID" value="KAG7726307.1"/>
    <property type="molecule type" value="Genomic_DNA"/>
</dbReference>
<dbReference type="AlphaFoldDB" id="A0AAN6D3Q8"/>
<evidence type="ECO:0000256" key="3">
    <source>
        <dbReference type="ARBA" id="ARBA00012007"/>
    </source>
</evidence>
<organism evidence="7 8">
    <name type="scientific">Ogataea haglerorum</name>
    <dbReference type="NCBI Taxonomy" id="1937702"/>
    <lineage>
        <taxon>Eukaryota</taxon>
        <taxon>Fungi</taxon>
        <taxon>Dikarya</taxon>
        <taxon>Ascomycota</taxon>
        <taxon>Saccharomycotina</taxon>
        <taxon>Pichiomycetes</taxon>
        <taxon>Pichiales</taxon>
        <taxon>Pichiaceae</taxon>
        <taxon>Ogataea</taxon>
    </lineage>
</organism>
<comment type="caution">
    <text evidence="7">The sequence shown here is derived from an EMBL/GenBank/DDBJ whole genome shotgun (WGS) entry which is preliminary data.</text>
</comment>
<comment type="similarity">
    <text evidence="2">Belongs to the KptA/TPT1 family.</text>
</comment>
<dbReference type="GO" id="GO:0006388">
    <property type="term" value="P:tRNA splicing, via endonucleolytic cleavage and ligation"/>
    <property type="evidence" value="ECO:0007669"/>
    <property type="project" value="TreeGrafter"/>
</dbReference>
<evidence type="ECO:0000313" key="7">
    <source>
        <dbReference type="EMBL" id="KAG7726307.1"/>
    </source>
</evidence>
<comment type="catalytic activity">
    <reaction evidence="6">
        <text>2'-phospho-[ligated tRNA] + NAD(+) = mature tRNA + ADP-alpha-D-ribose 1'',2''-cyclic phosphate + nicotinamide</text>
        <dbReference type="Rhea" id="RHEA:23324"/>
        <dbReference type="Rhea" id="RHEA-COMP:11106"/>
        <dbReference type="Rhea" id="RHEA-COMP:11107"/>
        <dbReference type="ChEBI" id="CHEBI:17154"/>
        <dbReference type="ChEBI" id="CHEBI:57540"/>
        <dbReference type="ChEBI" id="CHEBI:76596"/>
        <dbReference type="ChEBI" id="CHEBI:82883"/>
        <dbReference type="ChEBI" id="CHEBI:85027"/>
        <dbReference type="EC" id="2.7.1.160"/>
    </reaction>
</comment>
<dbReference type="GO" id="GO:0000215">
    <property type="term" value="F:tRNA 2'-phosphotransferase activity"/>
    <property type="evidence" value="ECO:0007669"/>
    <property type="project" value="UniProtKB-EC"/>
</dbReference>
<dbReference type="Proteomes" id="UP000738402">
    <property type="component" value="Unassembled WGS sequence"/>
</dbReference>
<gene>
    <name evidence="7" type="ORF">KL933_003749</name>
</gene>